<evidence type="ECO:0000313" key="2">
    <source>
        <dbReference type="EMBL" id="MBK1789919.1"/>
    </source>
</evidence>
<sequence length="319" mass="34300">MKTNKLAAVSAVMGFTFCGGQLLAPAQDEIEGGVRSPGQEKVTQKIAGDFDQMAGEHAESLVDSLRNGSDFTYDRDVEIEVEVPVFDVDGNPVYKVDDNGQQIVDVNGNPVQETRIEIESGSETVTIENTNGGMGFGNVKISLLLAEEMLKQNGFDGNIDNLSGALFGGNAELGTGVLEMRAAGAGWGEISQELLGVKMGTLMSAKNKKRIGSDGEAEIEKEPHAASEKGKSNGKGNNKSAKGNDRVAANEKQNKGQTAKAERAQSNKVNKVQRPNKVEKPSKPEKPAKPEKPQRPEKPEKPEKPQRPEKPEKPQRPGR</sequence>
<evidence type="ECO:0000256" key="1">
    <source>
        <dbReference type="SAM" id="MobiDB-lite"/>
    </source>
</evidence>
<dbReference type="RefSeq" id="WP_200309955.1">
    <property type="nucleotide sequence ID" value="NZ_JAENIM010000009.1"/>
</dbReference>
<name>A0A8J7MDD0_9BACT</name>
<keyword evidence="3" id="KW-1185">Reference proteome</keyword>
<dbReference type="AlphaFoldDB" id="A0A8J7MDD0"/>
<organism evidence="2 3">
    <name type="scientific">Persicirhabdus sediminis</name>
    <dbReference type="NCBI Taxonomy" id="454144"/>
    <lineage>
        <taxon>Bacteria</taxon>
        <taxon>Pseudomonadati</taxon>
        <taxon>Verrucomicrobiota</taxon>
        <taxon>Verrucomicrobiia</taxon>
        <taxon>Verrucomicrobiales</taxon>
        <taxon>Verrucomicrobiaceae</taxon>
        <taxon>Persicirhabdus</taxon>
    </lineage>
</organism>
<feature type="region of interest" description="Disordered" evidence="1">
    <location>
        <begin position="208"/>
        <end position="319"/>
    </location>
</feature>
<accession>A0A8J7MDD0</accession>
<evidence type="ECO:0000313" key="3">
    <source>
        <dbReference type="Proteomes" id="UP000624703"/>
    </source>
</evidence>
<dbReference type="Proteomes" id="UP000624703">
    <property type="component" value="Unassembled WGS sequence"/>
</dbReference>
<dbReference type="EMBL" id="JAENIM010000009">
    <property type="protein sequence ID" value="MBK1789919.1"/>
    <property type="molecule type" value="Genomic_DNA"/>
</dbReference>
<proteinExistence type="predicted"/>
<reference evidence="2" key="1">
    <citation type="submission" date="2021-01" db="EMBL/GenBank/DDBJ databases">
        <title>Modified the classification status of verrucomicrobia.</title>
        <authorList>
            <person name="Feng X."/>
        </authorList>
    </citation>
    <scope>NUCLEOTIDE SEQUENCE</scope>
    <source>
        <strain evidence="2">_KCTC 22039</strain>
    </source>
</reference>
<protein>
    <submittedName>
        <fullName evidence="2">Uncharacterized protein</fullName>
    </submittedName>
</protein>
<gene>
    <name evidence="2" type="ORF">JIN82_01985</name>
</gene>
<feature type="compositionally biased region" description="Basic and acidic residues" evidence="1">
    <location>
        <begin position="242"/>
        <end position="265"/>
    </location>
</feature>
<feature type="compositionally biased region" description="Basic and acidic residues" evidence="1">
    <location>
        <begin position="218"/>
        <end position="231"/>
    </location>
</feature>
<feature type="compositionally biased region" description="Basic and acidic residues" evidence="1">
    <location>
        <begin position="276"/>
        <end position="319"/>
    </location>
</feature>
<comment type="caution">
    <text evidence="2">The sequence shown here is derived from an EMBL/GenBank/DDBJ whole genome shotgun (WGS) entry which is preliminary data.</text>
</comment>